<evidence type="ECO:0000313" key="1">
    <source>
        <dbReference type="EMBL" id="MCO6050356.1"/>
    </source>
</evidence>
<reference evidence="1 2" key="1">
    <citation type="submission" date="2022-06" db="EMBL/GenBank/DDBJ databases">
        <title>Mesorhizobium sp. strain RP14 Genome sequencing and assembly.</title>
        <authorList>
            <person name="Kim I."/>
        </authorList>
    </citation>
    <scope>NUCLEOTIDE SEQUENCE [LARGE SCALE GENOMIC DNA]</scope>
    <source>
        <strain evidence="2">RP14(2022)</strain>
    </source>
</reference>
<name>A0ABT1C883_9HYPH</name>
<proteinExistence type="predicted"/>
<keyword evidence="2" id="KW-1185">Reference proteome</keyword>
<dbReference type="EMBL" id="JAMXQS010000005">
    <property type="protein sequence ID" value="MCO6050356.1"/>
    <property type="molecule type" value="Genomic_DNA"/>
</dbReference>
<accession>A0ABT1C883</accession>
<organism evidence="1 2">
    <name type="scientific">Mesorhizobium liriopis</name>
    <dbReference type="NCBI Taxonomy" id="2953882"/>
    <lineage>
        <taxon>Bacteria</taxon>
        <taxon>Pseudomonadati</taxon>
        <taxon>Pseudomonadota</taxon>
        <taxon>Alphaproteobacteria</taxon>
        <taxon>Hyphomicrobiales</taxon>
        <taxon>Phyllobacteriaceae</taxon>
        <taxon>Mesorhizobium</taxon>
    </lineage>
</organism>
<evidence type="ECO:0000313" key="2">
    <source>
        <dbReference type="Proteomes" id="UP001205906"/>
    </source>
</evidence>
<sequence>MVIVVTPENFSNIRMFGQRMTRGERGFANLEAKERISLPEKAEGDGPAFQRSTAGGSSMARRCIAIVQCAMRGPHVRLALHAELSRAAAELAKHGDSPCVSSEVQLSPMRHNFGRTFFFLHHANL</sequence>
<gene>
    <name evidence="1" type="ORF">NGM99_11230</name>
</gene>
<comment type="caution">
    <text evidence="1">The sequence shown here is derived from an EMBL/GenBank/DDBJ whole genome shotgun (WGS) entry which is preliminary data.</text>
</comment>
<protein>
    <submittedName>
        <fullName evidence="1">Uncharacterized protein</fullName>
    </submittedName>
</protein>
<dbReference type="Proteomes" id="UP001205906">
    <property type="component" value="Unassembled WGS sequence"/>
</dbReference>